<evidence type="ECO:0000256" key="1">
    <source>
        <dbReference type="ARBA" id="ARBA00006068"/>
    </source>
</evidence>
<gene>
    <name evidence="5" type="ORF">OXH55_14490</name>
</gene>
<evidence type="ECO:0000259" key="3">
    <source>
        <dbReference type="Pfam" id="PF03816"/>
    </source>
</evidence>
<feature type="transmembrane region" description="Helical" evidence="2">
    <location>
        <begin position="12"/>
        <end position="32"/>
    </location>
</feature>
<dbReference type="Gene3D" id="3.40.630.190">
    <property type="entry name" value="LCP protein"/>
    <property type="match status" value="1"/>
</dbReference>
<evidence type="ECO:0000313" key="6">
    <source>
        <dbReference type="Proteomes" id="UP001079657"/>
    </source>
</evidence>
<dbReference type="PANTHER" id="PTHR33392">
    <property type="entry name" value="POLYISOPRENYL-TEICHOIC ACID--PEPTIDOGLYCAN TEICHOIC ACID TRANSFERASE TAGU"/>
    <property type="match status" value="1"/>
</dbReference>
<sequence length="422" mass="47936">MSKKRKRGVLKIILVFITLTLCIAVVGGTYLYDTLSKLSENAELKDHIINNKGSIKEKNREEKIDDSINVLALGVDVGDPTSKKQNDPKRTDTMMLIHYNSAEKLVNVVSIPRDTLIRINKKDAKINAAHAIGGVSYAIDAVEKLLDIKIDYYGKVNYEGFRKIIDSIGGVDMKISRTMNYDDYSQNLHIHFKKGETVHLDGEKAEQFFRWRKNNNGTGLSEGDLGRIENQHLFIEKVVENLKSPKIIPRIPGILMTLPKYCETNMSADEIIKYGYELIIADEVELQTLKGDSQYINGISYFLYDKSLNKEILRELHEERVVKMSGNFDKSAIKIKVLNCTKKTGLAAHFRKQLGQKGYKNISIGNGKASNTTKIQLEGFSNKQINYIKEEFEVKKVEKISDNYGKFDIIVMLGEDYANKKH</sequence>
<dbReference type="Gene3D" id="3.30.70.2390">
    <property type="match status" value="1"/>
</dbReference>
<reference evidence="5" key="1">
    <citation type="submission" date="2022-12" db="EMBL/GenBank/DDBJ databases">
        <authorList>
            <person name="Wang J."/>
        </authorList>
    </citation>
    <scope>NUCLEOTIDE SEQUENCE</scope>
    <source>
        <strain evidence="5">HY-42-06</strain>
    </source>
</reference>
<keyword evidence="2" id="KW-1133">Transmembrane helix</keyword>
<dbReference type="Pfam" id="PF13399">
    <property type="entry name" value="LytR_C"/>
    <property type="match status" value="1"/>
</dbReference>
<keyword evidence="2" id="KW-0812">Transmembrane</keyword>
<evidence type="ECO:0000259" key="4">
    <source>
        <dbReference type="Pfam" id="PF13399"/>
    </source>
</evidence>
<organism evidence="5 6">
    <name type="scientific">Clostridium ganghwense</name>
    <dbReference type="NCBI Taxonomy" id="312089"/>
    <lineage>
        <taxon>Bacteria</taxon>
        <taxon>Bacillati</taxon>
        <taxon>Bacillota</taxon>
        <taxon>Clostridia</taxon>
        <taxon>Eubacteriales</taxon>
        <taxon>Clostridiaceae</taxon>
        <taxon>Clostridium</taxon>
    </lineage>
</organism>
<dbReference type="InterPro" id="IPR027381">
    <property type="entry name" value="LytR/CpsA/Psr_C"/>
</dbReference>
<comment type="caution">
    <text evidence="5">The sequence shown here is derived from an EMBL/GenBank/DDBJ whole genome shotgun (WGS) entry which is preliminary data.</text>
</comment>
<keyword evidence="6" id="KW-1185">Reference proteome</keyword>
<dbReference type="RefSeq" id="WP_268050752.1">
    <property type="nucleotide sequence ID" value="NZ_JAPQES010000005.1"/>
</dbReference>
<comment type="similarity">
    <text evidence="1">Belongs to the LytR/CpsA/Psr (LCP) family.</text>
</comment>
<dbReference type="NCBIfam" id="TIGR00350">
    <property type="entry name" value="lytR_cpsA_psr"/>
    <property type="match status" value="1"/>
</dbReference>
<evidence type="ECO:0000256" key="2">
    <source>
        <dbReference type="SAM" id="Phobius"/>
    </source>
</evidence>
<protein>
    <submittedName>
        <fullName evidence="5">LCP family protein</fullName>
    </submittedName>
</protein>
<dbReference type="InterPro" id="IPR004474">
    <property type="entry name" value="LytR_CpsA_psr"/>
</dbReference>
<keyword evidence="2" id="KW-0472">Membrane</keyword>
<dbReference type="InterPro" id="IPR050922">
    <property type="entry name" value="LytR/CpsA/Psr_CW_biosynth"/>
</dbReference>
<feature type="domain" description="LytR/CpsA/Psr regulator C-terminal" evidence="4">
    <location>
        <begin position="333"/>
        <end position="417"/>
    </location>
</feature>
<proteinExistence type="inferred from homology"/>
<dbReference type="EMBL" id="JAPQES010000005">
    <property type="protein sequence ID" value="MCY6371851.1"/>
    <property type="molecule type" value="Genomic_DNA"/>
</dbReference>
<dbReference type="PANTHER" id="PTHR33392:SF6">
    <property type="entry name" value="POLYISOPRENYL-TEICHOIC ACID--PEPTIDOGLYCAN TEICHOIC ACID TRANSFERASE TAGU"/>
    <property type="match status" value="1"/>
</dbReference>
<feature type="domain" description="Cell envelope-related transcriptional attenuator" evidence="3">
    <location>
        <begin position="90"/>
        <end position="243"/>
    </location>
</feature>
<accession>A0ABT4CUX2</accession>
<dbReference type="Proteomes" id="UP001079657">
    <property type="component" value="Unassembled WGS sequence"/>
</dbReference>
<dbReference type="Pfam" id="PF03816">
    <property type="entry name" value="LytR_cpsA_psr"/>
    <property type="match status" value="1"/>
</dbReference>
<name>A0ABT4CUX2_9CLOT</name>
<evidence type="ECO:0000313" key="5">
    <source>
        <dbReference type="EMBL" id="MCY6371851.1"/>
    </source>
</evidence>